<reference evidence="4 5" key="1">
    <citation type="submission" date="2019-09" db="EMBL/GenBank/DDBJ databases">
        <title>Characterization of the phylogenetic diversity of two novel species belonging to the genus Bifidobacterium: Bifidobacterium cebidarum sp. nov. and Bifidobacterium leontopitheci sp. nov.</title>
        <authorList>
            <person name="Lugli G.A."/>
            <person name="Duranti S."/>
            <person name="Milani C."/>
            <person name="Turroni F."/>
            <person name="Ventura M."/>
        </authorList>
    </citation>
    <scope>NUCLEOTIDE SEQUENCE [LARGE SCALE GENOMIC DNA]</scope>
    <source>
        <strain evidence="4 5">DSM 100238</strain>
    </source>
</reference>
<name>A0A6A2VFV7_9BIFI</name>
<keyword evidence="2" id="KW-0812">Transmembrane</keyword>
<organism evidence="4 5">
    <name type="scientific">Bifidobacterium apri</name>
    <dbReference type="NCBI Taxonomy" id="1769423"/>
    <lineage>
        <taxon>Bacteria</taxon>
        <taxon>Bacillati</taxon>
        <taxon>Actinomycetota</taxon>
        <taxon>Actinomycetes</taxon>
        <taxon>Bifidobacteriales</taxon>
        <taxon>Bifidobacteriaceae</taxon>
        <taxon>Bifidobacterium</taxon>
    </lineage>
</organism>
<evidence type="ECO:0000256" key="2">
    <source>
        <dbReference type="SAM" id="Phobius"/>
    </source>
</evidence>
<comment type="caution">
    <text evidence="4">The sequence shown here is derived from an EMBL/GenBank/DDBJ whole genome shotgun (WGS) entry which is preliminary data.</text>
</comment>
<dbReference type="Pfam" id="PF01882">
    <property type="entry name" value="DUF58"/>
    <property type="match status" value="1"/>
</dbReference>
<feature type="region of interest" description="Disordered" evidence="1">
    <location>
        <begin position="1171"/>
        <end position="1234"/>
    </location>
</feature>
<dbReference type="Pfam" id="PF01841">
    <property type="entry name" value="Transglut_core"/>
    <property type="match status" value="1"/>
</dbReference>
<feature type="domain" description="Transglutaminase-like" evidence="3">
    <location>
        <begin position="1101"/>
        <end position="1172"/>
    </location>
</feature>
<dbReference type="EMBL" id="WBSO01000003">
    <property type="protein sequence ID" value="KAB8299639.1"/>
    <property type="molecule type" value="Genomic_DNA"/>
</dbReference>
<evidence type="ECO:0000259" key="3">
    <source>
        <dbReference type="SMART" id="SM00460"/>
    </source>
</evidence>
<dbReference type="SMART" id="SM00460">
    <property type="entry name" value="TGc"/>
    <property type="match status" value="1"/>
</dbReference>
<feature type="transmembrane region" description="Helical" evidence="2">
    <location>
        <begin position="1244"/>
        <end position="1264"/>
    </location>
</feature>
<sequence length="1382" mass="146662">MLAGVAAAALWLAAFAYDIRVLVAAAIAWTAVWIMAGCCALMQSFAVRHIRSERQMHTGTVSDAASDTVRVPRWRRMCRAMMLPRRTHTVDAYIRLNPREYVGADPVKRGWYRRVGIVTSWHEPLGLFFVRTVIPDDTELVILPEPGPVHVTAGETASSARGGGRTAFGFAGLREYEPGDSVRSIAWKHSARAGRLVVKRAPRSMVHAVMLVCDMASCATLAQADAVAYAAMSRYAGLRDTLERHGGKLIVTDGRAVATGYGQAMRLIASLQAGGDADQMAATVCSAAAAQHMPVSVVVITAEAKDGRLVASLRAAGLPNIQTVTIRGERAPYRMRTHEMDDNQDDAAEAHGSAGGQTARRRQAWRIGQGLRARKPNRPHGLEEPSHRPGWIATQAVALVLRAAVVALTLELTVQWTTMLVQGEHLWWPAFARIGVAVLAVTSQIPTLRRVRRRHAAAVIRAVVFMLAVLMAGIITTGLRLRDTIGFLPWHPVYTRISAAGERSIVRVPVIQAWERFADVIAAGFRQLYEQVPPLNMGAASDAAMIIAVVGVILVARLLAGIPGAVPWLGIVPVIVGTVANVSMLQEVPWIGILFLAASLALAWWAVRPHDASPVMPCVASMMAVVLVICCTSAGLTLAKSVPLAIDAGSGMFSSTTINPMIDLKRSLTTGSSATALTYQSNRARYLRMATLDDFDGETWNFDDTLSASANLYRRSTSASSVNLQSDVDQAASKLAASSGGYSSAAEPFTTYLTYGRGSISSADASNNWLGIKVATTDITIDRLSTRLLPVGGLLLDYSGVSGDWTDNSSGGITSRTAVTKRGQSYSTMGIYLDPITSSLGFQQIDTIETAVTALRDTGHLTVPPAATANAERARWVSSGAARLAGDVMLVPVVSSDGILTVANSDIFDGALAYEWSRDGHSGNADSDDLGSASMYTLSTSFANAIGFNPNKDSAVLVRDADSGSWMLAIPATVGAADFSDADTVTAVFNKAGMTLSSMISVALESGLVDGSDPFARIDALDKAVRARYRSLPAKLPSSVRAVVSQAKAEGVPSTGSTFSEQEQALQYLVRYFSSNGFTYALDVPGDATGDDSNIAMVGSFLKRKSGYCAHYASAFAILARALGVPTRMVLGYSTSGVVDENGSYSVSAKQLHAWDEAYLSGVGWVPFDVTPAAPEESSGEGQKAASSTPSSEPSASSSASASPSASPSASASSSASSSASGGQASGGQDQQQTSLTGRSIRQWLILLTVVVGLGALCCAPMGVRTHRRRRRLRTLDCAAGGARPVQDSLVRSAWISAWRELQDTAWDCGARWPATATDRDIVDIVRRTLACDAAGRVADDALACVFGGDDVPAPSPQDAAAVRAAVEHRRRFMPMSLFRRR</sequence>
<protein>
    <submittedName>
        <fullName evidence="4">Transglutaminase</fullName>
    </submittedName>
</protein>
<evidence type="ECO:0000313" key="4">
    <source>
        <dbReference type="EMBL" id="KAB8299639.1"/>
    </source>
</evidence>
<dbReference type="PANTHER" id="PTHR42736:SF1">
    <property type="entry name" value="PROTEIN-GLUTAMINE GAMMA-GLUTAMYLTRANSFERASE"/>
    <property type="match status" value="1"/>
</dbReference>
<feature type="compositionally biased region" description="Low complexity" evidence="1">
    <location>
        <begin position="1185"/>
        <end position="1223"/>
    </location>
</feature>
<dbReference type="InterPro" id="IPR002881">
    <property type="entry name" value="DUF58"/>
</dbReference>
<dbReference type="InterPro" id="IPR021878">
    <property type="entry name" value="TgpA_N"/>
</dbReference>
<feature type="transmembrane region" description="Helical" evidence="2">
    <location>
        <begin position="619"/>
        <end position="639"/>
    </location>
</feature>
<dbReference type="InterPro" id="IPR052901">
    <property type="entry name" value="Bact_TGase-like"/>
</dbReference>
<dbReference type="Pfam" id="PF11992">
    <property type="entry name" value="TgpA_N"/>
    <property type="match status" value="1"/>
</dbReference>
<feature type="transmembrane region" description="Helical" evidence="2">
    <location>
        <begin position="539"/>
        <end position="559"/>
    </location>
</feature>
<accession>A0A6A2VFV7</accession>
<feature type="transmembrane region" description="Helical" evidence="2">
    <location>
        <begin position="26"/>
        <end position="47"/>
    </location>
</feature>
<feature type="transmembrane region" description="Helical" evidence="2">
    <location>
        <begin position="566"/>
        <end position="584"/>
    </location>
</feature>
<dbReference type="PANTHER" id="PTHR42736">
    <property type="entry name" value="PROTEIN-GLUTAMINE GAMMA-GLUTAMYLTRANSFERASE"/>
    <property type="match status" value="1"/>
</dbReference>
<dbReference type="Gene3D" id="3.10.620.30">
    <property type="match status" value="1"/>
</dbReference>
<gene>
    <name evidence="4" type="ORF">DSM100238_0673</name>
</gene>
<dbReference type="InterPro" id="IPR002931">
    <property type="entry name" value="Transglutaminase-like"/>
</dbReference>
<feature type="region of interest" description="Disordered" evidence="1">
    <location>
        <begin position="367"/>
        <end position="387"/>
    </location>
</feature>
<evidence type="ECO:0000256" key="1">
    <source>
        <dbReference type="SAM" id="MobiDB-lite"/>
    </source>
</evidence>
<proteinExistence type="predicted"/>
<dbReference type="Proteomes" id="UP000440041">
    <property type="component" value="Unassembled WGS sequence"/>
</dbReference>
<feature type="transmembrane region" description="Helical" evidence="2">
    <location>
        <begin position="458"/>
        <end position="479"/>
    </location>
</feature>
<dbReference type="SUPFAM" id="SSF54001">
    <property type="entry name" value="Cysteine proteinases"/>
    <property type="match status" value="1"/>
</dbReference>
<keyword evidence="2" id="KW-1133">Transmembrane helix</keyword>
<keyword evidence="5" id="KW-1185">Reference proteome</keyword>
<evidence type="ECO:0000313" key="5">
    <source>
        <dbReference type="Proteomes" id="UP000440041"/>
    </source>
</evidence>
<keyword evidence="2" id="KW-0472">Membrane</keyword>
<dbReference type="InterPro" id="IPR038765">
    <property type="entry name" value="Papain-like_cys_pep_sf"/>
</dbReference>
<feature type="transmembrane region" description="Helical" evidence="2">
    <location>
        <begin position="590"/>
        <end position="607"/>
    </location>
</feature>